<dbReference type="EC" id="3.4.24.-" evidence="8"/>
<dbReference type="PANTHER" id="PTHR10127:SF780">
    <property type="entry name" value="METALLOENDOPEPTIDASE"/>
    <property type="match status" value="1"/>
</dbReference>
<dbReference type="PROSITE" id="PS00022">
    <property type="entry name" value="EGF_1"/>
    <property type="match status" value="1"/>
</dbReference>
<evidence type="ECO:0000256" key="7">
    <source>
        <dbReference type="PROSITE-ProRule" id="PRU01211"/>
    </source>
</evidence>
<evidence type="ECO:0000256" key="3">
    <source>
        <dbReference type="ARBA" id="ARBA00022801"/>
    </source>
</evidence>
<dbReference type="AlphaFoldDB" id="A0A0N4ZKX6"/>
<dbReference type="Gene3D" id="3.40.390.10">
    <property type="entry name" value="Collagenase (Catalytic Domain)"/>
    <property type="match status" value="1"/>
</dbReference>
<dbReference type="PROSITE" id="PS01186">
    <property type="entry name" value="EGF_2"/>
    <property type="match status" value="1"/>
</dbReference>
<organism evidence="10 11">
    <name type="scientific">Parastrongyloides trichosuri</name>
    <name type="common">Possum-specific nematode worm</name>
    <dbReference type="NCBI Taxonomy" id="131310"/>
    <lineage>
        <taxon>Eukaryota</taxon>
        <taxon>Metazoa</taxon>
        <taxon>Ecdysozoa</taxon>
        <taxon>Nematoda</taxon>
        <taxon>Chromadorea</taxon>
        <taxon>Rhabditida</taxon>
        <taxon>Tylenchina</taxon>
        <taxon>Panagrolaimomorpha</taxon>
        <taxon>Strongyloidoidea</taxon>
        <taxon>Strongyloididae</taxon>
        <taxon>Parastrongyloides</taxon>
    </lineage>
</organism>
<name>A0A0N4ZKX6_PARTI</name>
<evidence type="ECO:0000256" key="2">
    <source>
        <dbReference type="ARBA" id="ARBA00022723"/>
    </source>
</evidence>
<dbReference type="SMART" id="SM00235">
    <property type="entry name" value="ZnMc"/>
    <property type="match status" value="1"/>
</dbReference>
<evidence type="ECO:0000256" key="8">
    <source>
        <dbReference type="RuleBase" id="RU361183"/>
    </source>
</evidence>
<dbReference type="InterPro" id="IPR006026">
    <property type="entry name" value="Peptidase_Metallo"/>
</dbReference>
<evidence type="ECO:0000256" key="4">
    <source>
        <dbReference type="ARBA" id="ARBA00022833"/>
    </source>
</evidence>
<dbReference type="InterPro" id="IPR024079">
    <property type="entry name" value="MetalloPept_cat_dom_sf"/>
</dbReference>
<keyword evidence="5 7" id="KW-0482">Metalloprotease</keyword>
<feature type="domain" description="Peptidase M12A" evidence="9">
    <location>
        <begin position="27"/>
        <end position="223"/>
    </location>
</feature>
<dbReference type="GO" id="GO:0004222">
    <property type="term" value="F:metalloendopeptidase activity"/>
    <property type="evidence" value="ECO:0007669"/>
    <property type="project" value="UniProtKB-UniRule"/>
</dbReference>
<dbReference type="Pfam" id="PF01400">
    <property type="entry name" value="Astacin"/>
    <property type="match status" value="1"/>
</dbReference>
<dbReference type="GO" id="GO:0008270">
    <property type="term" value="F:zinc ion binding"/>
    <property type="evidence" value="ECO:0007669"/>
    <property type="project" value="UniProtKB-UniRule"/>
</dbReference>
<evidence type="ECO:0000256" key="5">
    <source>
        <dbReference type="ARBA" id="ARBA00023049"/>
    </source>
</evidence>
<dbReference type="WBParaSite" id="PTRK_0000875900.1">
    <property type="protein sequence ID" value="PTRK_0000875900.1"/>
    <property type="gene ID" value="PTRK_0000875900"/>
</dbReference>
<evidence type="ECO:0000259" key="9">
    <source>
        <dbReference type="PROSITE" id="PS51864"/>
    </source>
</evidence>
<evidence type="ECO:0000313" key="10">
    <source>
        <dbReference type="Proteomes" id="UP000038045"/>
    </source>
</evidence>
<dbReference type="PANTHER" id="PTHR10127">
    <property type="entry name" value="DISCOIDIN, CUB, EGF, LAMININ , AND ZINC METALLOPROTEASE DOMAIN CONTAINING"/>
    <property type="match status" value="1"/>
</dbReference>
<comment type="caution">
    <text evidence="7">Lacks conserved residue(s) required for the propagation of feature annotation.</text>
</comment>
<keyword evidence="4 7" id="KW-0862">Zinc</keyword>
<sequence>MHFDSIIASQNDINIFQTDSRILIKKRMIKFMSNNWKSPIKYSIEGSLNSRVIKAAIKNIERETCLEFEKVEKLSDTEEGIKFVKQNQCSSSLGKNNGTINTINLTISCSEFLGVVQHEIGHALGLIHKHQRDDRGNYVSIQKTNIINGYSDQFDDYDGNVLFNSLNITYEYGSAMHYERIAYSTNGKPTIVVKNIDAFNRMIGQNDGFTFSDYKLINLKHCKDTCYDKLDCKNGGYLNSKSCFYCICPRGYDGNKCQYFKPFIQNCINNTLAAEKNPKLLYAEGQKKCNYHIKSSNGTKIVLILHESNTHNRTICSSNYGLEIKYFKDKGLTGLCLCGLYKNIKITSEENEAYLEYHGSKPNHYFYLSYLEIVENYTIKSQLCQNNHCYDIKHDKQPSLNDLIAKLLNQG</sequence>
<keyword evidence="3 7" id="KW-0378">Hydrolase</keyword>
<keyword evidence="2 7" id="KW-0479">Metal-binding</keyword>
<dbReference type="InterPro" id="IPR000742">
    <property type="entry name" value="EGF"/>
</dbReference>
<feature type="binding site" evidence="7">
    <location>
        <position position="118"/>
    </location>
    <ligand>
        <name>Zn(2+)</name>
        <dbReference type="ChEBI" id="CHEBI:29105"/>
        <note>catalytic</note>
    </ligand>
</feature>
<evidence type="ECO:0000256" key="6">
    <source>
        <dbReference type="ARBA" id="ARBA00023157"/>
    </source>
</evidence>
<comment type="cofactor">
    <cofactor evidence="7 8">
        <name>Zn(2+)</name>
        <dbReference type="ChEBI" id="CHEBI:29105"/>
    </cofactor>
    <text evidence="7 8">Binds 1 zinc ion per subunit.</text>
</comment>
<protein>
    <recommendedName>
        <fullName evidence="8">Metalloendopeptidase</fullName>
        <ecNumber evidence="8">3.4.24.-</ecNumber>
    </recommendedName>
</protein>
<keyword evidence="6" id="KW-1015">Disulfide bond</keyword>
<feature type="active site" evidence="7">
    <location>
        <position position="119"/>
    </location>
</feature>
<feature type="binding site" evidence="7">
    <location>
        <position position="128"/>
    </location>
    <ligand>
        <name>Zn(2+)</name>
        <dbReference type="ChEBI" id="CHEBI:29105"/>
        <note>catalytic</note>
    </ligand>
</feature>
<evidence type="ECO:0000256" key="1">
    <source>
        <dbReference type="ARBA" id="ARBA00022670"/>
    </source>
</evidence>
<accession>A0A0N4ZKX6</accession>
<dbReference type="PRINTS" id="PR00480">
    <property type="entry name" value="ASTACIN"/>
</dbReference>
<keyword evidence="10" id="KW-1185">Reference proteome</keyword>
<dbReference type="Proteomes" id="UP000038045">
    <property type="component" value="Unplaced"/>
</dbReference>
<feature type="binding site" evidence="7">
    <location>
        <position position="122"/>
    </location>
    <ligand>
        <name>Zn(2+)</name>
        <dbReference type="ChEBI" id="CHEBI:29105"/>
        <note>catalytic</note>
    </ligand>
</feature>
<dbReference type="STRING" id="131310.A0A0N4ZKX6"/>
<dbReference type="InterPro" id="IPR001506">
    <property type="entry name" value="Peptidase_M12A"/>
</dbReference>
<reference evidence="11" key="1">
    <citation type="submission" date="2017-02" db="UniProtKB">
        <authorList>
            <consortium name="WormBaseParasite"/>
        </authorList>
    </citation>
    <scope>IDENTIFICATION</scope>
</reference>
<proteinExistence type="predicted"/>
<evidence type="ECO:0000313" key="11">
    <source>
        <dbReference type="WBParaSite" id="PTRK_0000875900.1"/>
    </source>
</evidence>
<dbReference type="GO" id="GO:0006508">
    <property type="term" value="P:proteolysis"/>
    <property type="evidence" value="ECO:0007669"/>
    <property type="project" value="UniProtKB-KW"/>
</dbReference>
<dbReference type="SUPFAM" id="SSF55486">
    <property type="entry name" value="Metalloproteases ('zincins'), catalytic domain"/>
    <property type="match status" value="1"/>
</dbReference>
<keyword evidence="1 7" id="KW-0645">Protease</keyword>
<dbReference type="PROSITE" id="PS51864">
    <property type="entry name" value="ASTACIN"/>
    <property type="match status" value="1"/>
</dbReference>